<protein>
    <submittedName>
        <fullName evidence="1">Uncharacterized protein</fullName>
    </submittedName>
</protein>
<dbReference type="InterPro" id="IPR036937">
    <property type="entry name" value="Adhesion_dom_fimbrial_sf"/>
</dbReference>
<dbReference type="AlphaFoldDB" id="C9Y125"/>
<name>C9Y125_CROTZ</name>
<keyword evidence="2" id="KW-1185">Reference proteome</keyword>
<sequence length="77" mass="8476">MGVQCTTQMAVTFNIISNDKYIYLDDGKSEISVNDVPLNTKVDLPEGDSSLHVKDYLTGVTKEGYHTGSSVLVMMPY</sequence>
<organism evidence="1 2">
    <name type="scientific">Cronobacter turicensis (strain DSM 18703 / CCUG 55852 / LMG 23827 / z3032)</name>
    <dbReference type="NCBI Taxonomy" id="693216"/>
    <lineage>
        <taxon>Bacteria</taxon>
        <taxon>Pseudomonadati</taxon>
        <taxon>Pseudomonadota</taxon>
        <taxon>Gammaproteobacteria</taxon>
        <taxon>Enterobacterales</taxon>
        <taxon>Enterobacteriaceae</taxon>
        <taxon>Cronobacter</taxon>
    </lineage>
</organism>
<reference evidence="2" key="2">
    <citation type="journal article" date="2011" name="J. Bacteriol.">
        <title>Complete genome sequence of Cronobacter turicensis LMG 23827, a food-borne pathogen causing deaths in neonates.</title>
        <authorList>
            <person name="Stephan R."/>
            <person name="Lehner A."/>
            <person name="Tischler P."/>
            <person name="Rattei T."/>
        </authorList>
    </citation>
    <scope>NUCLEOTIDE SEQUENCE [LARGE SCALE GENOMIC DNA]</scope>
    <source>
        <strain evidence="2">DSM 18703 / CCUG 55852 / LMG 23827 / z3032</strain>
    </source>
</reference>
<proteinExistence type="predicted"/>
<dbReference type="EMBL" id="FN543093">
    <property type="protein sequence ID" value="CBA33883.1"/>
    <property type="molecule type" value="Genomic_DNA"/>
</dbReference>
<dbReference type="GO" id="GO:0007155">
    <property type="term" value="P:cell adhesion"/>
    <property type="evidence" value="ECO:0007669"/>
    <property type="project" value="InterPro"/>
</dbReference>
<reference evidence="1 2" key="1">
    <citation type="journal article" date="2010" name="J. Bacteriol.">
        <title>Complete Genome Sequence of Cronobacter turicensis LMG 23827, a foodborne pathogen causing deaths in neonates.</title>
        <authorList>
            <person name="Stephan R."/>
            <person name="Lehner A."/>
            <person name="Tischler P."/>
            <person name="Rattei T."/>
        </authorList>
    </citation>
    <scope>NUCLEOTIDE SEQUENCE [LARGE SCALE GENOMIC DNA]</scope>
    <source>
        <strain evidence="2">DSM 18703 / CCUG 55852 / LMG 23827 / z3032</strain>
    </source>
</reference>
<evidence type="ECO:0000313" key="2">
    <source>
        <dbReference type="Proteomes" id="UP000002069"/>
    </source>
</evidence>
<dbReference type="HOGENOM" id="CLU_2664935_0_0_6"/>
<evidence type="ECO:0000313" key="1">
    <source>
        <dbReference type="EMBL" id="CBA33883.1"/>
    </source>
</evidence>
<dbReference type="GO" id="GO:0009289">
    <property type="term" value="C:pilus"/>
    <property type="evidence" value="ECO:0007669"/>
    <property type="project" value="InterPro"/>
</dbReference>
<gene>
    <name evidence="1" type="ordered locus">Ctu_36360</name>
</gene>
<dbReference type="KEGG" id="ctu:CTU_36360"/>
<accession>C9Y125</accession>
<dbReference type="Proteomes" id="UP000002069">
    <property type="component" value="Chromosome"/>
</dbReference>
<dbReference type="Gene3D" id="2.60.40.1090">
    <property type="entry name" value="Fimbrial-type adhesion domain"/>
    <property type="match status" value="1"/>
</dbReference>